<evidence type="ECO:0000256" key="5">
    <source>
        <dbReference type="ARBA" id="ARBA00011881"/>
    </source>
</evidence>
<dbReference type="FunFam" id="3.55.40.20:FF:000004">
    <property type="entry name" value="Superoxide dismutase [Fe]"/>
    <property type="match status" value="1"/>
</dbReference>
<dbReference type="PANTHER" id="PTHR11404:SF29">
    <property type="entry name" value="SUPEROXIDE DISMUTASE"/>
    <property type="match status" value="1"/>
</dbReference>
<evidence type="ECO:0000256" key="2">
    <source>
        <dbReference type="ARBA" id="ARBA00002170"/>
    </source>
</evidence>
<evidence type="ECO:0000256" key="14">
    <source>
        <dbReference type="SAM" id="SignalP"/>
    </source>
</evidence>
<dbReference type="EC" id="1.15.1.1" evidence="13"/>
<evidence type="ECO:0000256" key="12">
    <source>
        <dbReference type="PIRSR" id="PIRSR000349-1"/>
    </source>
</evidence>
<dbReference type="PRINTS" id="PR01703">
    <property type="entry name" value="MNSODISMTASE"/>
</dbReference>
<evidence type="ECO:0000259" key="16">
    <source>
        <dbReference type="Pfam" id="PF02777"/>
    </source>
</evidence>
<dbReference type="GO" id="GO:0005759">
    <property type="term" value="C:mitochondrial matrix"/>
    <property type="evidence" value="ECO:0007669"/>
    <property type="project" value="UniProtKB-SubCell"/>
</dbReference>
<dbReference type="PROSITE" id="PS00088">
    <property type="entry name" value="SOD_MN"/>
    <property type="match status" value="1"/>
</dbReference>
<keyword evidence="18" id="KW-1185">Reference proteome</keyword>
<protein>
    <recommendedName>
        <fullName evidence="13">Superoxide dismutase</fullName>
        <ecNumber evidence="13">1.15.1.1</ecNumber>
    </recommendedName>
</protein>
<dbReference type="InterPro" id="IPR019833">
    <property type="entry name" value="Mn/Fe_SOD_BS"/>
</dbReference>
<dbReference type="PANTHER" id="PTHR11404">
    <property type="entry name" value="SUPEROXIDE DISMUTASE 2"/>
    <property type="match status" value="1"/>
</dbReference>
<gene>
    <name evidence="17" type="ORF">TWF730_009205</name>
</gene>
<feature type="binding site" evidence="12">
    <location>
        <position position="67"/>
    </location>
    <ligand>
        <name>Mn(2+)</name>
        <dbReference type="ChEBI" id="CHEBI:29035"/>
    </ligand>
</feature>
<dbReference type="GO" id="GO:0030145">
    <property type="term" value="F:manganese ion binding"/>
    <property type="evidence" value="ECO:0007669"/>
    <property type="project" value="TreeGrafter"/>
</dbReference>
<feature type="binding site" evidence="12">
    <location>
        <position position="118"/>
    </location>
    <ligand>
        <name>Mn(2+)</name>
        <dbReference type="ChEBI" id="CHEBI:29035"/>
    </ligand>
</feature>
<comment type="caution">
    <text evidence="17">The sequence shown here is derived from an EMBL/GenBank/DDBJ whole genome shotgun (WGS) entry which is preliminary data.</text>
</comment>
<feature type="binding site" evidence="12">
    <location>
        <position position="204"/>
    </location>
    <ligand>
        <name>Mn(2+)</name>
        <dbReference type="ChEBI" id="CHEBI:29035"/>
    </ligand>
</feature>
<dbReference type="PIRSF" id="PIRSF000349">
    <property type="entry name" value="SODismutase"/>
    <property type="match status" value="1"/>
</dbReference>
<sequence>MNLLSLAALLVSGCMCAAQYGQSLDDLPRIVDNTTASNAAEKYTLPPLPYEYDALEPHISSQIMKLHHTAHHQAYVDNLNRALADLAGTVGQWDMATKDKIEVLEETIHFNRGGHINHSLFWKGLAPAGSPESVPQGDLERAIVEKWGNADEFRAALSRTIIARVRGSGWGWVVCDVNTQKLSFATTRDQDPISLPQVVIFGIDMWEHAYYLQYYNNKQNYLKAIWAVLNWKEAGERYAACMKHSATSS</sequence>
<dbReference type="InterPro" id="IPR050265">
    <property type="entry name" value="Fe/Mn_Superoxide_Dismutase"/>
</dbReference>
<evidence type="ECO:0000256" key="11">
    <source>
        <dbReference type="ARBA" id="ARBA00049204"/>
    </source>
</evidence>
<comment type="similarity">
    <text evidence="4 13">Belongs to the iron/manganese superoxide dismutase family.</text>
</comment>
<name>A0AAV9V1M0_9PEZI</name>
<dbReference type="InterPro" id="IPR019831">
    <property type="entry name" value="Mn/Fe_SOD_N"/>
</dbReference>
<dbReference type="SUPFAM" id="SSF46609">
    <property type="entry name" value="Fe,Mn superoxide dismutase (SOD), N-terminal domain"/>
    <property type="match status" value="1"/>
</dbReference>
<dbReference type="InterPro" id="IPR019832">
    <property type="entry name" value="Mn/Fe_SOD_C"/>
</dbReference>
<evidence type="ECO:0000256" key="6">
    <source>
        <dbReference type="ARBA" id="ARBA00022723"/>
    </source>
</evidence>
<comment type="subcellular location">
    <subcellularLocation>
        <location evidence="3">Mitochondrion matrix</location>
    </subcellularLocation>
</comment>
<proteinExistence type="inferred from homology"/>
<dbReference type="SUPFAM" id="SSF54719">
    <property type="entry name" value="Fe,Mn superoxide dismutase (SOD), C-terminal domain"/>
    <property type="match status" value="1"/>
</dbReference>
<organism evidence="17 18">
    <name type="scientific">Orbilia blumenaviensis</name>
    <dbReference type="NCBI Taxonomy" id="1796055"/>
    <lineage>
        <taxon>Eukaryota</taxon>
        <taxon>Fungi</taxon>
        <taxon>Dikarya</taxon>
        <taxon>Ascomycota</taxon>
        <taxon>Pezizomycotina</taxon>
        <taxon>Orbiliomycetes</taxon>
        <taxon>Orbiliales</taxon>
        <taxon>Orbiliaceae</taxon>
        <taxon>Orbilia</taxon>
    </lineage>
</organism>
<comment type="function">
    <text evidence="13">Destroys radicals which are normally produced within the cells and which are toxic to biological systems.</text>
</comment>
<evidence type="ECO:0000259" key="15">
    <source>
        <dbReference type="Pfam" id="PF00081"/>
    </source>
</evidence>
<comment type="subunit">
    <text evidence="5">Homotetramer.</text>
</comment>
<feature type="domain" description="Manganese/iron superoxide dismutase C-terminal" evidence="16">
    <location>
        <begin position="135"/>
        <end position="236"/>
    </location>
</feature>
<dbReference type="InterPro" id="IPR001189">
    <property type="entry name" value="Mn/Fe_SOD"/>
</dbReference>
<evidence type="ECO:0000256" key="4">
    <source>
        <dbReference type="ARBA" id="ARBA00008714"/>
    </source>
</evidence>
<evidence type="ECO:0000313" key="18">
    <source>
        <dbReference type="Proteomes" id="UP001373714"/>
    </source>
</evidence>
<keyword evidence="10" id="KW-0464">Manganese</keyword>
<dbReference type="Proteomes" id="UP001373714">
    <property type="component" value="Unassembled WGS sequence"/>
</dbReference>
<dbReference type="EMBL" id="JAVHNS010000006">
    <property type="protein sequence ID" value="KAK6352378.1"/>
    <property type="molecule type" value="Genomic_DNA"/>
</dbReference>
<dbReference type="InterPro" id="IPR036324">
    <property type="entry name" value="Mn/Fe_SOD_N_sf"/>
</dbReference>
<comment type="catalytic activity">
    <reaction evidence="11 13">
        <text>2 superoxide + 2 H(+) = H2O2 + O2</text>
        <dbReference type="Rhea" id="RHEA:20696"/>
        <dbReference type="ChEBI" id="CHEBI:15378"/>
        <dbReference type="ChEBI" id="CHEBI:15379"/>
        <dbReference type="ChEBI" id="CHEBI:16240"/>
        <dbReference type="ChEBI" id="CHEBI:18421"/>
        <dbReference type="EC" id="1.15.1.1"/>
    </reaction>
</comment>
<comment type="function">
    <text evidence="2">Destroys superoxide anion radicals which are normally produced within the cells and which are toxic to biological systems.</text>
</comment>
<keyword evidence="14" id="KW-0732">Signal</keyword>
<keyword evidence="8 13" id="KW-0560">Oxidoreductase</keyword>
<dbReference type="Pfam" id="PF02777">
    <property type="entry name" value="Sod_Fe_C"/>
    <property type="match status" value="1"/>
</dbReference>
<evidence type="ECO:0000256" key="7">
    <source>
        <dbReference type="ARBA" id="ARBA00022946"/>
    </source>
</evidence>
<evidence type="ECO:0000256" key="1">
    <source>
        <dbReference type="ARBA" id="ARBA00001936"/>
    </source>
</evidence>
<dbReference type="InterPro" id="IPR036314">
    <property type="entry name" value="SOD_C_sf"/>
</dbReference>
<evidence type="ECO:0000313" key="17">
    <source>
        <dbReference type="EMBL" id="KAK6352378.1"/>
    </source>
</evidence>
<keyword evidence="7" id="KW-0809">Transit peptide</keyword>
<evidence type="ECO:0000256" key="13">
    <source>
        <dbReference type="RuleBase" id="RU000414"/>
    </source>
</evidence>
<keyword evidence="6 12" id="KW-0479">Metal-binding</keyword>
<accession>A0AAV9V1M0</accession>
<dbReference type="Gene3D" id="3.55.40.20">
    <property type="entry name" value="Iron/manganese superoxide dismutase, C-terminal domain"/>
    <property type="match status" value="1"/>
</dbReference>
<evidence type="ECO:0000256" key="10">
    <source>
        <dbReference type="ARBA" id="ARBA00023211"/>
    </source>
</evidence>
<keyword evidence="9" id="KW-0496">Mitochondrion</keyword>
<feature type="signal peptide" evidence="14">
    <location>
        <begin position="1"/>
        <end position="18"/>
    </location>
</feature>
<dbReference type="Pfam" id="PF00081">
    <property type="entry name" value="Sod_Fe_N"/>
    <property type="match status" value="1"/>
</dbReference>
<evidence type="ECO:0000256" key="9">
    <source>
        <dbReference type="ARBA" id="ARBA00023128"/>
    </source>
</evidence>
<dbReference type="AlphaFoldDB" id="A0AAV9V1M0"/>
<dbReference type="GO" id="GO:0004784">
    <property type="term" value="F:superoxide dismutase activity"/>
    <property type="evidence" value="ECO:0007669"/>
    <property type="project" value="UniProtKB-EC"/>
</dbReference>
<evidence type="ECO:0000256" key="3">
    <source>
        <dbReference type="ARBA" id="ARBA00004305"/>
    </source>
</evidence>
<feature type="binding site" evidence="12">
    <location>
        <position position="208"/>
    </location>
    <ligand>
        <name>Mn(2+)</name>
        <dbReference type="ChEBI" id="CHEBI:29035"/>
    </ligand>
</feature>
<feature type="chain" id="PRO_5043900410" description="Superoxide dismutase" evidence="14">
    <location>
        <begin position="19"/>
        <end position="249"/>
    </location>
</feature>
<reference evidence="17 18" key="1">
    <citation type="submission" date="2019-10" db="EMBL/GenBank/DDBJ databases">
        <authorList>
            <person name="Palmer J.M."/>
        </authorList>
    </citation>
    <scope>NUCLEOTIDE SEQUENCE [LARGE SCALE GENOMIC DNA]</scope>
    <source>
        <strain evidence="17 18">TWF730</strain>
    </source>
</reference>
<evidence type="ECO:0000256" key="8">
    <source>
        <dbReference type="ARBA" id="ARBA00023002"/>
    </source>
</evidence>
<dbReference type="FunFam" id="1.10.287.990:FF:000001">
    <property type="entry name" value="Superoxide dismutase"/>
    <property type="match status" value="1"/>
</dbReference>
<comment type="cofactor">
    <cofactor evidence="1">
        <name>Mn(2+)</name>
        <dbReference type="ChEBI" id="CHEBI:29035"/>
    </cofactor>
</comment>
<feature type="domain" description="Manganese/iron superoxide dismutase N-terminal" evidence="15">
    <location>
        <begin position="42"/>
        <end position="125"/>
    </location>
</feature>
<dbReference type="Gene3D" id="1.10.287.990">
    <property type="entry name" value="Fe,Mn superoxide dismutase (SOD) domain"/>
    <property type="match status" value="1"/>
</dbReference>